<proteinExistence type="predicted"/>
<evidence type="ECO:0000313" key="2">
    <source>
        <dbReference type="Proteomes" id="UP000887561"/>
    </source>
</evidence>
<keyword evidence="2" id="KW-1185">Reference proteome</keyword>
<dbReference type="Proteomes" id="UP000887561">
    <property type="component" value="Unplaced"/>
</dbReference>
<sequence length="417" mass="46990">VITVPFSPNLHLRALNDLDRSKWLKALENAKHFAIKRVSSLEDDENETERLLTNELEGFLHFAVGHLNAADAKKCVAKANSVKILRDGTLKKKILNSIDEEIEMVNNKGGNVVANNSSIITKNKLNEVVAVFFGQSDRIESVGEFIIMELGRLIFYKNKYNRKTIKESNFFLDPYSETSYDLEMASTQDKLIKAAEYINKELRANAKLLVGSTGQLRDFLIARKNELINQKVLLAYEHQKHVNHNQALVNQIRYENQLVGRAISSDQLGPEIYSAFESQVENKFSKSITVDGQVDMDNAVDDTDETCMNENAGDVENLMGASVKSTVLQLFMVRGFESSFDVPIIQQLLEWKKLKLDRERIGIVGRTGTGGSSITLALVTFFWHTALTWIHSSGLNTKRFRDHASLREFAASTTKQA</sequence>
<protein>
    <submittedName>
        <fullName evidence="3">PH domain-containing protein</fullName>
    </submittedName>
</protein>
<dbReference type="InterPro" id="IPR001849">
    <property type="entry name" value="PH_domain"/>
</dbReference>
<feature type="domain" description="PH" evidence="1">
    <location>
        <begin position="1"/>
        <end position="32"/>
    </location>
</feature>
<dbReference type="WBParaSite" id="scaffold8248_cov175.g12884">
    <property type="protein sequence ID" value="scaffold8248_cov175.g12884"/>
    <property type="gene ID" value="scaffold8248_cov175.g12884"/>
</dbReference>
<reference evidence="3" key="1">
    <citation type="submission" date="2022-11" db="UniProtKB">
        <authorList>
            <consortium name="WormBaseParasite"/>
        </authorList>
    </citation>
    <scope>IDENTIFICATION</scope>
</reference>
<dbReference type="PROSITE" id="PS50003">
    <property type="entry name" value="PH_DOMAIN"/>
    <property type="match status" value="1"/>
</dbReference>
<dbReference type="AlphaFoldDB" id="A0A915N4I2"/>
<organism evidence="2 3">
    <name type="scientific">Meloidogyne javanica</name>
    <name type="common">Root-knot nematode worm</name>
    <dbReference type="NCBI Taxonomy" id="6303"/>
    <lineage>
        <taxon>Eukaryota</taxon>
        <taxon>Metazoa</taxon>
        <taxon>Ecdysozoa</taxon>
        <taxon>Nematoda</taxon>
        <taxon>Chromadorea</taxon>
        <taxon>Rhabditida</taxon>
        <taxon>Tylenchina</taxon>
        <taxon>Tylenchomorpha</taxon>
        <taxon>Tylenchoidea</taxon>
        <taxon>Meloidogynidae</taxon>
        <taxon>Meloidogyninae</taxon>
        <taxon>Meloidogyne</taxon>
        <taxon>Meloidogyne incognita group</taxon>
    </lineage>
</organism>
<accession>A0A915N4I2</accession>
<evidence type="ECO:0000259" key="1">
    <source>
        <dbReference type="PROSITE" id="PS50003"/>
    </source>
</evidence>
<evidence type="ECO:0000313" key="3">
    <source>
        <dbReference type="WBParaSite" id="scaffold8248_cov175.g12884"/>
    </source>
</evidence>
<name>A0A915N4I2_MELJA</name>